<dbReference type="Gene3D" id="3.40.190.10">
    <property type="entry name" value="Periplasmic binding protein-like II"/>
    <property type="match status" value="1"/>
</dbReference>
<dbReference type="Proteomes" id="UP000292445">
    <property type="component" value="Unassembled WGS sequence"/>
</dbReference>
<comment type="caution">
    <text evidence="3">The sequence shown here is derived from an EMBL/GenBank/DDBJ whole genome shotgun (WGS) entry which is preliminary data.</text>
</comment>
<dbReference type="PIRSF" id="PIRSF017082">
    <property type="entry name" value="YflP"/>
    <property type="match status" value="1"/>
</dbReference>
<accession>A0A4Q7NM91</accession>
<dbReference type="AlphaFoldDB" id="A0A4Q7NM91"/>
<dbReference type="InterPro" id="IPR005064">
    <property type="entry name" value="BUG"/>
</dbReference>
<gene>
    <name evidence="3" type="ORF">EV675_2166</name>
</gene>
<protein>
    <submittedName>
        <fullName evidence="3">Tripartite-type tricarboxylate transporter receptor subunit TctC</fullName>
    </submittedName>
</protein>
<feature type="chain" id="PRO_5020844224" evidence="2">
    <location>
        <begin position="24"/>
        <end position="321"/>
    </location>
</feature>
<keyword evidence="4" id="KW-1185">Reference proteome</keyword>
<name>A0A4Q7NM91_9BURK</name>
<evidence type="ECO:0000256" key="1">
    <source>
        <dbReference type="ARBA" id="ARBA00006987"/>
    </source>
</evidence>
<keyword evidence="2" id="KW-0732">Signal</keyword>
<evidence type="ECO:0000313" key="3">
    <source>
        <dbReference type="EMBL" id="RZS86132.1"/>
    </source>
</evidence>
<dbReference type="RefSeq" id="WP_130357251.1">
    <property type="nucleotide sequence ID" value="NZ_SGXC01000001.1"/>
</dbReference>
<dbReference type="PANTHER" id="PTHR42928:SF5">
    <property type="entry name" value="BLR1237 PROTEIN"/>
    <property type="match status" value="1"/>
</dbReference>
<dbReference type="EMBL" id="SGXC01000001">
    <property type="protein sequence ID" value="RZS86132.1"/>
    <property type="molecule type" value="Genomic_DNA"/>
</dbReference>
<reference evidence="3 4" key="1">
    <citation type="submission" date="2019-02" db="EMBL/GenBank/DDBJ databases">
        <title>Genomic Encyclopedia of Type Strains, Phase IV (KMG-IV): sequencing the most valuable type-strain genomes for metagenomic binning, comparative biology and taxonomic classification.</title>
        <authorList>
            <person name="Goeker M."/>
        </authorList>
    </citation>
    <scope>NUCLEOTIDE SEQUENCE [LARGE SCALE GENOMIC DNA]</scope>
    <source>
        <strain evidence="3 4">K24</strain>
    </source>
</reference>
<evidence type="ECO:0000256" key="2">
    <source>
        <dbReference type="SAM" id="SignalP"/>
    </source>
</evidence>
<dbReference type="OrthoDB" id="8675525at2"/>
<dbReference type="PANTHER" id="PTHR42928">
    <property type="entry name" value="TRICARBOXYLATE-BINDING PROTEIN"/>
    <property type="match status" value="1"/>
</dbReference>
<keyword evidence="3" id="KW-0675">Receptor</keyword>
<sequence length="321" mass="33569">MNRLHAAGACLTAFAALAAPACADDYPSKPIRLVVPFAPGGGTDVVARILAEKLQARLGQPAIVDNRPGAGGNVGAELVYRSAPDGYTLLLTPPPPLVINESLYSRLGFKPERFTPVSLISASPNILVVHPSVPAKTVRELIDYAGGHPDSLNYASQGNGTTSHLTAEMLKSMAGISLTHVPYKGSGPAMADLMGGQVNMMFAEISTAVNLVRSGKLRALAVASAQRNPSLPDTPTMQDTLPGFVSATSSSLVAPPGTPPAIVDKLSAVVAEAMRDPAVIDRLTQLCAEPLGTTPARHAQYLDEERKRWGDVIRAAGIQLD</sequence>
<dbReference type="Gene3D" id="3.40.190.150">
    <property type="entry name" value="Bordetella uptake gene, domain 1"/>
    <property type="match status" value="1"/>
</dbReference>
<evidence type="ECO:0000313" key="4">
    <source>
        <dbReference type="Proteomes" id="UP000292445"/>
    </source>
</evidence>
<proteinExistence type="inferred from homology"/>
<dbReference type="SUPFAM" id="SSF53850">
    <property type="entry name" value="Periplasmic binding protein-like II"/>
    <property type="match status" value="1"/>
</dbReference>
<organism evidence="3 4">
    <name type="scientific">Pigmentiphaga kullae</name>
    <dbReference type="NCBI Taxonomy" id="151784"/>
    <lineage>
        <taxon>Bacteria</taxon>
        <taxon>Pseudomonadati</taxon>
        <taxon>Pseudomonadota</taxon>
        <taxon>Betaproteobacteria</taxon>
        <taxon>Burkholderiales</taxon>
        <taxon>Alcaligenaceae</taxon>
        <taxon>Pigmentiphaga</taxon>
    </lineage>
</organism>
<dbReference type="Pfam" id="PF03401">
    <property type="entry name" value="TctC"/>
    <property type="match status" value="1"/>
</dbReference>
<dbReference type="InterPro" id="IPR042100">
    <property type="entry name" value="Bug_dom1"/>
</dbReference>
<feature type="signal peptide" evidence="2">
    <location>
        <begin position="1"/>
        <end position="23"/>
    </location>
</feature>
<dbReference type="CDD" id="cd13578">
    <property type="entry name" value="PBP2_Bug27"/>
    <property type="match status" value="1"/>
</dbReference>
<comment type="similarity">
    <text evidence="1">Belongs to the UPF0065 (bug) family.</text>
</comment>